<protein>
    <submittedName>
        <fullName evidence="2">Uncharacterized protein</fullName>
    </submittedName>
</protein>
<feature type="transmembrane region" description="Helical" evidence="1">
    <location>
        <begin position="12"/>
        <end position="31"/>
    </location>
</feature>
<evidence type="ECO:0000313" key="3">
    <source>
        <dbReference type="Proteomes" id="UP001338582"/>
    </source>
</evidence>
<keyword evidence="1" id="KW-1133">Transmembrane helix</keyword>
<dbReference type="KEGG" id="asau:88175206"/>
<dbReference type="RefSeq" id="XP_062879163.1">
    <property type="nucleotide sequence ID" value="XM_063023093.1"/>
</dbReference>
<dbReference type="AlphaFoldDB" id="A0AAX4HEA9"/>
<proteinExistence type="predicted"/>
<evidence type="ECO:0000256" key="1">
    <source>
        <dbReference type="SAM" id="Phobius"/>
    </source>
</evidence>
<organism evidence="2 3">
    <name type="scientific">Australozyma saopauloensis</name>
    <dbReference type="NCBI Taxonomy" id="291208"/>
    <lineage>
        <taxon>Eukaryota</taxon>
        <taxon>Fungi</taxon>
        <taxon>Dikarya</taxon>
        <taxon>Ascomycota</taxon>
        <taxon>Saccharomycotina</taxon>
        <taxon>Pichiomycetes</taxon>
        <taxon>Metschnikowiaceae</taxon>
        <taxon>Australozyma</taxon>
    </lineage>
</organism>
<dbReference type="Pfam" id="PF08730">
    <property type="entry name" value="Rad33"/>
    <property type="match status" value="1"/>
</dbReference>
<dbReference type="InterPro" id="IPR014841">
    <property type="entry name" value="Rad33"/>
</dbReference>
<keyword evidence="1" id="KW-0472">Membrane</keyword>
<name>A0AAX4HEA9_9ASCO</name>
<dbReference type="GeneID" id="88175206"/>
<gene>
    <name evidence="2" type="ORF">PUMCH_004145</name>
</gene>
<evidence type="ECO:0000313" key="2">
    <source>
        <dbReference type="EMBL" id="WPK26784.1"/>
    </source>
</evidence>
<sequence>MSKRFVNSHILFSYLLFFGIHNLIYQFFFSFSHHCDYPRISLQLNEVPKMPPKFQKSRHYLECTESIEEEVLEEYTKFLDSFQVEDVLLKHVPILLKKLKVPQCYTNDISDCIQWFYDTQDGRLSRSSAQWVVVTQLLQHITMTVTSNGELDVSDIVDVDKLVRFCVRLIKFRNSHSFILDSWSLFTEAAGYTNSDISKLRLSLQDLKMIKSKLQLDDLSDSILIDMLGCSGSTVDGDLYNYRISKVDLLVGIKDFGEVLGQLGELD</sequence>
<keyword evidence="1" id="KW-0812">Transmembrane</keyword>
<reference evidence="2 3" key="1">
    <citation type="submission" date="2023-10" db="EMBL/GenBank/DDBJ databases">
        <title>Draft Genome Sequence of Candida saopaulonensis from a very Premature Infant with Sepsis.</title>
        <authorList>
            <person name="Ning Y."/>
            <person name="Dai R."/>
            <person name="Xiao M."/>
            <person name="Xu Y."/>
            <person name="Yan Q."/>
            <person name="Zhang L."/>
        </authorList>
    </citation>
    <scope>NUCLEOTIDE SEQUENCE [LARGE SCALE GENOMIC DNA]</scope>
    <source>
        <strain evidence="2 3">19XY460</strain>
    </source>
</reference>
<keyword evidence="3" id="KW-1185">Reference proteome</keyword>
<dbReference type="Proteomes" id="UP001338582">
    <property type="component" value="Chromosome 5"/>
</dbReference>
<accession>A0AAX4HEA9</accession>
<dbReference type="EMBL" id="CP138898">
    <property type="protein sequence ID" value="WPK26784.1"/>
    <property type="molecule type" value="Genomic_DNA"/>
</dbReference>